<feature type="region of interest" description="Disordered" evidence="5">
    <location>
        <begin position="1"/>
        <end position="65"/>
    </location>
</feature>
<keyword evidence="2 4" id="KW-0238">DNA-binding</keyword>
<dbReference type="SUPFAM" id="SSF48498">
    <property type="entry name" value="Tetracyclin repressor-like, C-terminal domain"/>
    <property type="match status" value="1"/>
</dbReference>
<dbReference type="Gene3D" id="1.10.357.10">
    <property type="entry name" value="Tetracycline Repressor, domain 2"/>
    <property type="match status" value="1"/>
</dbReference>
<evidence type="ECO:0000256" key="5">
    <source>
        <dbReference type="SAM" id="MobiDB-lite"/>
    </source>
</evidence>
<accession>A0A6A7Y1E6</accession>
<evidence type="ECO:0000313" key="7">
    <source>
        <dbReference type="EMBL" id="MQT11729.1"/>
    </source>
</evidence>
<name>A0A6A7Y1E6_9HYPH</name>
<dbReference type="Pfam" id="PF14246">
    <property type="entry name" value="TetR_C_7"/>
    <property type="match status" value="1"/>
</dbReference>
<evidence type="ECO:0000256" key="2">
    <source>
        <dbReference type="ARBA" id="ARBA00023125"/>
    </source>
</evidence>
<dbReference type="Pfam" id="PF00440">
    <property type="entry name" value="TetR_N"/>
    <property type="match status" value="1"/>
</dbReference>
<dbReference type="InterPro" id="IPR009057">
    <property type="entry name" value="Homeodomain-like_sf"/>
</dbReference>
<organism evidence="7 8">
    <name type="scientific">Segnochrobactrum spirostomi</name>
    <dbReference type="NCBI Taxonomy" id="2608987"/>
    <lineage>
        <taxon>Bacteria</taxon>
        <taxon>Pseudomonadati</taxon>
        <taxon>Pseudomonadota</taxon>
        <taxon>Alphaproteobacteria</taxon>
        <taxon>Hyphomicrobiales</taxon>
        <taxon>Segnochrobactraceae</taxon>
        <taxon>Segnochrobactrum</taxon>
    </lineage>
</organism>
<dbReference type="Gene3D" id="1.10.10.60">
    <property type="entry name" value="Homeodomain-like"/>
    <property type="match status" value="1"/>
</dbReference>
<dbReference type="GO" id="GO:0003700">
    <property type="term" value="F:DNA-binding transcription factor activity"/>
    <property type="evidence" value="ECO:0007669"/>
    <property type="project" value="TreeGrafter"/>
</dbReference>
<protein>
    <submittedName>
        <fullName evidence="7">TetR/AcrR family transcriptional regulator</fullName>
    </submittedName>
</protein>
<reference evidence="7 8" key="1">
    <citation type="submission" date="2019-09" db="EMBL/GenBank/DDBJ databases">
        <title>Segnochrobactrum spirostomi gen. nov., sp. nov., isolated from the ciliate Spirostomum cf. yagiui and description of a novel family, Segnochrobactraceae fam. nov. within the order Rhizobiales of the class Alphaproteobacteria.</title>
        <authorList>
            <person name="Akter S."/>
            <person name="Shazib S.U.A."/>
            <person name="Shin M.K."/>
        </authorList>
    </citation>
    <scope>NUCLEOTIDE SEQUENCE [LARGE SCALE GENOMIC DNA]</scope>
    <source>
        <strain evidence="7 8">Sp-1</strain>
    </source>
</reference>
<dbReference type="InterPro" id="IPR039536">
    <property type="entry name" value="TetR_C_Proteobacteria"/>
</dbReference>
<dbReference type="PROSITE" id="PS50977">
    <property type="entry name" value="HTH_TETR_2"/>
    <property type="match status" value="1"/>
</dbReference>
<sequence length="260" mass="29618">MVRCKKRYPRPGIGTQKEDGERPGVPGARLRRTEKVTASPKVRPEGSAVAVRAQRRTRQEHQEEKRRRILEAARRVFTREGYDRASMNDIAVEAGVSKPTLYVYFEHKEALFAALIADLKKELPECGSFELDPHEDVRETLVEYASALLWKITRPEHISVVRMVIAASEAFPEIGRMTYAAGPQIGIERLASYLKGQTERGTLAIDDPEFAALQLLSMTQAAHLRQMLFAVIDRPPVDEIRRHAERTVELFLKLYRVEAR</sequence>
<keyword evidence="1" id="KW-0805">Transcription regulation</keyword>
<proteinExistence type="predicted"/>
<dbReference type="Proteomes" id="UP000332515">
    <property type="component" value="Unassembled WGS sequence"/>
</dbReference>
<dbReference type="GO" id="GO:0000976">
    <property type="term" value="F:transcription cis-regulatory region binding"/>
    <property type="evidence" value="ECO:0007669"/>
    <property type="project" value="TreeGrafter"/>
</dbReference>
<evidence type="ECO:0000256" key="4">
    <source>
        <dbReference type="PROSITE-ProRule" id="PRU00335"/>
    </source>
</evidence>
<dbReference type="InterPro" id="IPR036271">
    <property type="entry name" value="Tet_transcr_reg_TetR-rel_C_sf"/>
</dbReference>
<evidence type="ECO:0000256" key="3">
    <source>
        <dbReference type="ARBA" id="ARBA00023163"/>
    </source>
</evidence>
<keyword evidence="3" id="KW-0804">Transcription</keyword>
<evidence type="ECO:0000313" key="8">
    <source>
        <dbReference type="Proteomes" id="UP000332515"/>
    </source>
</evidence>
<dbReference type="EMBL" id="VWNA01000001">
    <property type="protein sequence ID" value="MQT11729.1"/>
    <property type="molecule type" value="Genomic_DNA"/>
</dbReference>
<evidence type="ECO:0000256" key="1">
    <source>
        <dbReference type="ARBA" id="ARBA00023015"/>
    </source>
</evidence>
<dbReference type="InterPro" id="IPR050109">
    <property type="entry name" value="HTH-type_TetR-like_transc_reg"/>
</dbReference>
<dbReference type="PRINTS" id="PR00455">
    <property type="entry name" value="HTHTETR"/>
</dbReference>
<gene>
    <name evidence="7" type="ORF">F0357_03375</name>
</gene>
<feature type="DNA-binding region" description="H-T-H motif" evidence="4">
    <location>
        <begin position="86"/>
        <end position="105"/>
    </location>
</feature>
<comment type="caution">
    <text evidence="7">The sequence shown here is derived from an EMBL/GenBank/DDBJ whole genome shotgun (WGS) entry which is preliminary data.</text>
</comment>
<dbReference type="InterPro" id="IPR001647">
    <property type="entry name" value="HTH_TetR"/>
</dbReference>
<dbReference type="PANTHER" id="PTHR30055:SF146">
    <property type="entry name" value="HTH-TYPE TRANSCRIPTIONAL DUAL REGULATOR CECR"/>
    <property type="match status" value="1"/>
</dbReference>
<evidence type="ECO:0000259" key="6">
    <source>
        <dbReference type="PROSITE" id="PS50977"/>
    </source>
</evidence>
<dbReference type="AlphaFoldDB" id="A0A6A7Y1E6"/>
<keyword evidence="8" id="KW-1185">Reference proteome</keyword>
<dbReference type="SUPFAM" id="SSF46689">
    <property type="entry name" value="Homeodomain-like"/>
    <property type="match status" value="1"/>
</dbReference>
<feature type="domain" description="HTH tetR-type" evidence="6">
    <location>
        <begin position="63"/>
        <end position="123"/>
    </location>
</feature>
<dbReference type="PANTHER" id="PTHR30055">
    <property type="entry name" value="HTH-TYPE TRANSCRIPTIONAL REGULATOR RUTR"/>
    <property type="match status" value="1"/>
</dbReference>
<dbReference type="FunFam" id="1.10.10.60:FF:000141">
    <property type="entry name" value="TetR family transcriptional regulator"/>
    <property type="match status" value="1"/>
</dbReference>